<proteinExistence type="predicted"/>
<evidence type="ECO:0000313" key="2">
    <source>
        <dbReference type="EMBL" id="CBY22006.1"/>
    </source>
</evidence>
<dbReference type="AlphaFoldDB" id="E4WXB4"/>
<evidence type="ECO:0000256" key="1">
    <source>
        <dbReference type="SAM" id="Phobius"/>
    </source>
</evidence>
<accession>E4WXB4</accession>
<feature type="transmembrane region" description="Helical" evidence="1">
    <location>
        <begin position="132"/>
        <end position="152"/>
    </location>
</feature>
<organism evidence="2 4">
    <name type="scientific">Oikopleura dioica</name>
    <name type="common">Tunicate</name>
    <dbReference type="NCBI Taxonomy" id="34765"/>
    <lineage>
        <taxon>Eukaryota</taxon>
        <taxon>Metazoa</taxon>
        <taxon>Chordata</taxon>
        <taxon>Tunicata</taxon>
        <taxon>Appendicularia</taxon>
        <taxon>Copelata</taxon>
        <taxon>Oikopleuridae</taxon>
        <taxon>Oikopleura</taxon>
    </lineage>
</organism>
<dbReference type="EMBL" id="FN654536">
    <property type="protein sequence ID" value="CBY34706.1"/>
    <property type="molecule type" value="Genomic_DNA"/>
</dbReference>
<reference evidence="2 4" key="1">
    <citation type="journal article" date="2010" name="Science">
        <title>Plasticity of animal genome architecture unmasked by rapid evolution of a pelagic tunicate.</title>
        <authorList>
            <person name="Denoeud F."/>
            <person name="Henriet S."/>
            <person name="Mungpakdee S."/>
            <person name="Aury J.M."/>
            <person name="Da Silva C."/>
            <person name="Brinkmann H."/>
            <person name="Mikhaleva J."/>
            <person name="Olsen L.C."/>
            <person name="Jubin C."/>
            <person name="Canestro C."/>
            <person name="Bouquet J.M."/>
            <person name="Danks G."/>
            <person name="Poulain J."/>
            <person name="Campsteijn C."/>
            <person name="Adamski M."/>
            <person name="Cross I."/>
            <person name="Yadetie F."/>
            <person name="Muffato M."/>
            <person name="Louis A."/>
            <person name="Butcher S."/>
            <person name="Tsagkogeorga G."/>
            <person name="Konrad A."/>
            <person name="Singh S."/>
            <person name="Jensen M.F."/>
            <person name="Cong E.H."/>
            <person name="Eikeseth-Otteraa H."/>
            <person name="Noel B."/>
            <person name="Anthouard V."/>
            <person name="Porcel B.M."/>
            <person name="Kachouri-Lafond R."/>
            <person name="Nishino A."/>
            <person name="Ugolini M."/>
            <person name="Chourrout P."/>
            <person name="Nishida H."/>
            <person name="Aasland R."/>
            <person name="Huzurbazar S."/>
            <person name="Westhof E."/>
            <person name="Delsuc F."/>
            <person name="Lehrach H."/>
            <person name="Reinhardt R."/>
            <person name="Weissenbach J."/>
            <person name="Roy S.W."/>
            <person name="Artiguenave F."/>
            <person name="Postlethwait J.H."/>
            <person name="Manak J.R."/>
            <person name="Thompson E.M."/>
            <person name="Jaillon O."/>
            <person name="Du Pasquier L."/>
            <person name="Boudinot P."/>
            <person name="Liberles D.A."/>
            <person name="Volff J.N."/>
            <person name="Philippe H."/>
            <person name="Lenhard B."/>
            <person name="Roest Crollius H."/>
            <person name="Wincker P."/>
            <person name="Chourrout D."/>
        </authorList>
    </citation>
    <scope>NUCLEOTIDE SEQUENCE [LARGE SCALE GENOMIC DNA]</scope>
</reference>
<evidence type="ECO:0000313" key="3">
    <source>
        <dbReference type="EMBL" id="CBY34706.1"/>
    </source>
</evidence>
<keyword evidence="1" id="KW-1133">Transmembrane helix</keyword>
<keyword evidence="4" id="KW-1185">Reference proteome</keyword>
<dbReference type="EMBL" id="FN653018">
    <property type="protein sequence ID" value="CBY22006.1"/>
    <property type="molecule type" value="Genomic_DNA"/>
</dbReference>
<keyword evidence="1" id="KW-0472">Membrane</keyword>
<protein>
    <submittedName>
        <fullName evidence="2">Uncharacterized protein</fullName>
    </submittedName>
</protein>
<dbReference type="Proteomes" id="UP000011014">
    <property type="component" value="Unassembled WGS sequence"/>
</dbReference>
<keyword evidence="1" id="KW-0812">Transmembrane</keyword>
<name>E4WXB4_OIKDI</name>
<evidence type="ECO:0000313" key="4">
    <source>
        <dbReference type="Proteomes" id="UP000001307"/>
    </source>
</evidence>
<gene>
    <name evidence="2" type="ORF">GSOID_T00011545001</name>
    <name evidence="3" type="ORF">GSOID_T00024739001</name>
</gene>
<sequence length="158" mass="18513">MGWNPSTWREYANYECGKAHVGNNGNLKMVQCFFSSEKVKLPRCLIDFSAVLYGDQECRLHMFQLYEKLNPSNKIKMKNDDWQDRLRDKLFGIVHNKKGRTGNIIRGKKELCFETLTKIIAGEYFLPLPQHITNYIIIGTFGILFILALIFMRIKRFV</sequence>
<dbReference type="Proteomes" id="UP000001307">
    <property type="component" value="Unassembled WGS sequence"/>
</dbReference>
<dbReference type="OrthoDB" id="10374534at2759"/>